<evidence type="ECO:0000313" key="5">
    <source>
        <dbReference type="EMBL" id="KAK8749824.1"/>
    </source>
</evidence>
<organism evidence="5 6">
    <name type="scientific">Cherax quadricarinatus</name>
    <name type="common">Australian red claw crayfish</name>
    <dbReference type="NCBI Taxonomy" id="27406"/>
    <lineage>
        <taxon>Eukaryota</taxon>
        <taxon>Metazoa</taxon>
        <taxon>Ecdysozoa</taxon>
        <taxon>Arthropoda</taxon>
        <taxon>Crustacea</taxon>
        <taxon>Multicrustacea</taxon>
        <taxon>Malacostraca</taxon>
        <taxon>Eumalacostraca</taxon>
        <taxon>Eucarida</taxon>
        <taxon>Decapoda</taxon>
        <taxon>Pleocyemata</taxon>
        <taxon>Astacidea</taxon>
        <taxon>Parastacoidea</taxon>
        <taxon>Parastacidae</taxon>
        <taxon>Cherax</taxon>
    </lineage>
</organism>
<dbReference type="Gene3D" id="2.60.40.10">
    <property type="entry name" value="Immunoglobulins"/>
    <property type="match status" value="1"/>
</dbReference>
<dbReference type="EMBL" id="JARKIK010000009">
    <property type="protein sequence ID" value="KAK8749824.1"/>
    <property type="molecule type" value="Genomic_DNA"/>
</dbReference>
<feature type="domain" description="Ig-like" evidence="4">
    <location>
        <begin position="103"/>
        <end position="188"/>
    </location>
</feature>
<evidence type="ECO:0000256" key="3">
    <source>
        <dbReference type="ARBA" id="ARBA00023319"/>
    </source>
</evidence>
<accession>A0AAW0YD76</accession>
<evidence type="ECO:0000259" key="4">
    <source>
        <dbReference type="PROSITE" id="PS50835"/>
    </source>
</evidence>
<evidence type="ECO:0000256" key="2">
    <source>
        <dbReference type="ARBA" id="ARBA00023157"/>
    </source>
</evidence>
<keyword evidence="6" id="KW-1185">Reference proteome</keyword>
<dbReference type="PANTHER" id="PTHR12231:SF247">
    <property type="entry name" value="DPR-INTERACTING PROTEIN DELTA, ISOFORM D"/>
    <property type="match status" value="1"/>
</dbReference>
<dbReference type="GO" id="GO:0043005">
    <property type="term" value="C:neuron projection"/>
    <property type="evidence" value="ECO:0007669"/>
    <property type="project" value="TreeGrafter"/>
</dbReference>
<dbReference type="PROSITE" id="PS50835">
    <property type="entry name" value="IG_LIKE"/>
    <property type="match status" value="1"/>
</dbReference>
<dbReference type="Proteomes" id="UP001445076">
    <property type="component" value="Unassembled WGS sequence"/>
</dbReference>
<keyword evidence="1" id="KW-0677">Repeat</keyword>
<feature type="non-terminal residue" evidence="5">
    <location>
        <position position="213"/>
    </location>
</feature>
<dbReference type="InterPro" id="IPR003599">
    <property type="entry name" value="Ig_sub"/>
</dbReference>
<name>A0AAW0YD76_CHEQU</name>
<sequence>KKTIKHPKQGSIWAGVATRNFQRVTGIYQAKDMNTPSTCAHAHGKSRRSWHGHVEAAEAENRTSSCCSRLFDWTFLLVLSSCLLIGLSPARADSLNTDKEVAPVFLEPVQNLTVSLGRDASLACTVDHLGQHKVAWIHLDRKMIVSIHNHVITREARFSVIHDSHKTWTLQVTGVLEEDRGHYMCQVNTAPMISQTGFLQVVVPPNIIDGESS</sequence>
<feature type="non-terminal residue" evidence="5">
    <location>
        <position position="1"/>
    </location>
</feature>
<dbReference type="Pfam" id="PF07679">
    <property type="entry name" value="I-set"/>
    <property type="match status" value="1"/>
</dbReference>
<dbReference type="InterPro" id="IPR013783">
    <property type="entry name" value="Ig-like_fold"/>
</dbReference>
<dbReference type="SMART" id="SM00409">
    <property type="entry name" value="IG"/>
    <property type="match status" value="1"/>
</dbReference>
<keyword evidence="3" id="KW-0393">Immunoglobulin domain</keyword>
<dbReference type="InterPro" id="IPR013098">
    <property type="entry name" value="Ig_I-set"/>
</dbReference>
<proteinExistence type="predicted"/>
<reference evidence="5 6" key="1">
    <citation type="journal article" date="2024" name="BMC Genomics">
        <title>Genome assembly of redclaw crayfish (Cherax quadricarinatus) provides insights into its immune adaptation and hypoxia tolerance.</title>
        <authorList>
            <person name="Liu Z."/>
            <person name="Zheng J."/>
            <person name="Li H."/>
            <person name="Fang K."/>
            <person name="Wang S."/>
            <person name="He J."/>
            <person name="Zhou D."/>
            <person name="Weng S."/>
            <person name="Chi M."/>
            <person name="Gu Z."/>
            <person name="He J."/>
            <person name="Li F."/>
            <person name="Wang M."/>
        </authorList>
    </citation>
    <scope>NUCLEOTIDE SEQUENCE [LARGE SCALE GENOMIC DNA]</scope>
    <source>
        <strain evidence="5">ZL_2023a</strain>
    </source>
</reference>
<keyword evidence="2" id="KW-1015">Disulfide bond</keyword>
<dbReference type="InterPro" id="IPR007110">
    <property type="entry name" value="Ig-like_dom"/>
</dbReference>
<protein>
    <recommendedName>
        <fullName evidence="4">Ig-like domain-containing protein</fullName>
    </recommendedName>
</protein>
<dbReference type="InterPro" id="IPR051170">
    <property type="entry name" value="Neural/epithelial_adhesion"/>
</dbReference>
<dbReference type="PANTHER" id="PTHR12231">
    <property type="entry name" value="CTX-RELATED TYPE I TRANSMEMBRANE PROTEIN"/>
    <property type="match status" value="1"/>
</dbReference>
<dbReference type="InterPro" id="IPR036179">
    <property type="entry name" value="Ig-like_dom_sf"/>
</dbReference>
<comment type="caution">
    <text evidence="5">The sequence shown here is derived from an EMBL/GenBank/DDBJ whole genome shotgun (WGS) entry which is preliminary data.</text>
</comment>
<evidence type="ECO:0000313" key="6">
    <source>
        <dbReference type="Proteomes" id="UP001445076"/>
    </source>
</evidence>
<gene>
    <name evidence="5" type="ORF">OTU49_015573</name>
</gene>
<dbReference type="SUPFAM" id="SSF48726">
    <property type="entry name" value="Immunoglobulin"/>
    <property type="match status" value="1"/>
</dbReference>
<dbReference type="AlphaFoldDB" id="A0AAW0YD76"/>
<evidence type="ECO:0000256" key="1">
    <source>
        <dbReference type="ARBA" id="ARBA00022737"/>
    </source>
</evidence>